<dbReference type="Proteomes" id="UP000306808">
    <property type="component" value="Unassembled WGS sequence"/>
</dbReference>
<sequence length="250" mass="28298">MNFLYKVTIGVLLIVGLFALAGCEKDIDGYTQDPRLYFFERANDVNRTRVSSRTFTFLTLADEEMKDTLYIKVKTMGEIVNRDRQVMGKTIAEGTTAIEGVDFDFIPGLVPAGNIEGLLPVVLYRTLRLKNETVVLNLTIGETADFKAGVIEDEVFTLSWADRLIQPNPWPFYFGAYSNVKYQFIIDELGIAEFPSQLSPRVENLPGEYSLADLQDMASRLRVRLREVNTENFGKPNYPLRDENGALVVF</sequence>
<reference evidence="1 2" key="1">
    <citation type="submission" date="2019-04" db="EMBL/GenBank/DDBJ databases">
        <title>Sphingobacterium olei sp. nov., isolated from oil-contaminated soil.</title>
        <authorList>
            <person name="Liu B."/>
        </authorList>
    </citation>
    <scope>NUCLEOTIDE SEQUENCE [LARGE SCALE GENOMIC DNA]</scope>
    <source>
        <strain evidence="1 2">HAL-9</strain>
    </source>
</reference>
<dbReference type="InterPro" id="IPR032299">
    <property type="entry name" value="DUF4843"/>
</dbReference>
<dbReference type="Pfam" id="PF16132">
    <property type="entry name" value="DUF4843"/>
    <property type="match status" value="1"/>
</dbReference>
<name>A0A4V6WHW0_9SPHI</name>
<dbReference type="EMBL" id="SUME01000003">
    <property type="protein sequence ID" value="TJZ61068.1"/>
    <property type="molecule type" value="Genomic_DNA"/>
</dbReference>
<evidence type="ECO:0000313" key="1">
    <source>
        <dbReference type="EMBL" id="TJZ61068.1"/>
    </source>
</evidence>
<dbReference type="OrthoDB" id="1092914at2"/>
<dbReference type="RefSeq" id="WP_136900728.1">
    <property type="nucleotide sequence ID" value="NZ_SUME01000003.1"/>
</dbReference>
<evidence type="ECO:0000313" key="2">
    <source>
        <dbReference type="Proteomes" id="UP000306808"/>
    </source>
</evidence>
<organism evidence="1 2">
    <name type="scientific">Sphingobacterium olei</name>
    <dbReference type="NCBI Taxonomy" id="2571155"/>
    <lineage>
        <taxon>Bacteria</taxon>
        <taxon>Pseudomonadati</taxon>
        <taxon>Bacteroidota</taxon>
        <taxon>Sphingobacteriia</taxon>
        <taxon>Sphingobacteriales</taxon>
        <taxon>Sphingobacteriaceae</taxon>
        <taxon>Sphingobacterium</taxon>
    </lineage>
</organism>
<proteinExistence type="predicted"/>
<protein>
    <submittedName>
        <fullName evidence="1">DUF4843 domain-containing protein</fullName>
    </submittedName>
</protein>
<keyword evidence="2" id="KW-1185">Reference proteome</keyword>
<gene>
    <name evidence="1" type="ORF">FAZ15_07600</name>
</gene>
<accession>A0A4V6WHW0</accession>
<dbReference type="PROSITE" id="PS51257">
    <property type="entry name" value="PROKAR_LIPOPROTEIN"/>
    <property type="match status" value="1"/>
</dbReference>
<comment type="caution">
    <text evidence="1">The sequence shown here is derived from an EMBL/GenBank/DDBJ whole genome shotgun (WGS) entry which is preliminary data.</text>
</comment>
<dbReference type="AlphaFoldDB" id="A0A4V6WHW0"/>